<evidence type="ECO:0000256" key="4">
    <source>
        <dbReference type="ARBA" id="ARBA00022692"/>
    </source>
</evidence>
<dbReference type="AlphaFoldDB" id="A0A316Z9Z1"/>
<dbReference type="Gene3D" id="1.50.40.10">
    <property type="entry name" value="Mitochondrial carrier domain"/>
    <property type="match status" value="2"/>
</dbReference>
<evidence type="ECO:0000256" key="3">
    <source>
        <dbReference type="ARBA" id="ARBA00022448"/>
    </source>
</evidence>
<dbReference type="OrthoDB" id="415315at2759"/>
<keyword evidence="7 8" id="KW-0472">Membrane</keyword>
<evidence type="ECO:0000313" key="11">
    <source>
        <dbReference type="EMBL" id="PWN97772.1"/>
    </source>
</evidence>
<dbReference type="SUPFAM" id="SSF103506">
    <property type="entry name" value="Mitochondrial carrier"/>
    <property type="match status" value="1"/>
</dbReference>
<dbReference type="Proteomes" id="UP000245946">
    <property type="component" value="Unassembled WGS sequence"/>
</dbReference>
<organism evidence="11 12">
    <name type="scientific">Tilletiopsis washingtonensis</name>
    <dbReference type="NCBI Taxonomy" id="58919"/>
    <lineage>
        <taxon>Eukaryota</taxon>
        <taxon>Fungi</taxon>
        <taxon>Dikarya</taxon>
        <taxon>Basidiomycota</taxon>
        <taxon>Ustilaginomycotina</taxon>
        <taxon>Exobasidiomycetes</taxon>
        <taxon>Entylomatales</taxon>
        <taxon>Entylomatales incertae sedis</taxon>
        <taxon>Tilletiopsis</taxon>
    </lineage>
</organism>
<evidence type="ECO:0000256" key="5">
    <source>
        <dbReference type="ARBA" id="ARBA00022737"/>
    </source>
</evidence>
<evidence type="ECO:0000256" key="1">
    <source>
        <dbReference type="ARBA" id="ARBA00004141"/>
    </source>
</evidence>
<evidence type="ECO:0000256" key="7">
    <source>
        <dbReference type="ARBA" id="ARBA00023136"/>
    </source>
</evidence>
<proteinExistence type="inferred from homology"/>
<keyword evidence="5" id="KW-0677">Repeat</keyword>
<keyword evidence="12" id="KW-1185">Reference proteome</keyword>
<reference evidence="11 12" key="1">
    <citation type="journal article" date="2018" name="Mol. Biol. Evol.">
        <title>Broad Genomic Sampling Reveals a Smut Pathogenic Ancestry of the Fungal Clade Ustilaginomycotina.</title>
        <authorList>
            <person name="Kijpornyongpan T."/>
            <person name="Mondo S.J."/>
            <person name="Barry K."/>
            <person name="Sandor L."/>
            <person name="Lee J."/>
            <person name="Lipzen A."/>
            <person name="Pangilinan J."/>
            <person name="LaButti K."/>
            <person name="Hainaut M."/>
            <person name="Henrissat B."/>
            <person name="Grigoriev I.V."/>
            <person name="Spatafora J.W."/>
            <person name="Aime M.C."/>
        </authorList>
    </citation>
    <scope>NUCLEOTIDE SEQUENCE [LARGE SCALE GENOMIC DNA]</scope>
    <source>
        <strain evidence="11 12">MCA 4186</strain>
    </source>
</reference>
<feature type="repeat" description="Solcar" evidence="8">
    <location>
        <begin position="94"/>
        <end position="179"/>
    </location>
</feature>
<dbReference type="RefSeq" id="XP_025598051.1">
    <property type="nucleotide sequence ID" value="XM_025745676.1"/>
</dbReference>
<evidence type="ECO:0000313" key="12">
    <source>
        <dbReference type="Proteomes" id="UP000245946"/>
    </source>
</evidence>
<evidence type="ECO:0000256" key="9">
    <source>
        <dbReference type="RuleBase" id="RU000488"/>
    </source>
</evidence>
<dbReference type="GO" id="GO:0016020">
    <property type="term" value="C:membrane"/>
    <property type="evidence" value="ECO:0007669"/>
    <property type="project" value="UniProtKB-SubCell"/>
</dbReference>
<dbReference type="GeneID" id="37273220"/>
<comment type="similarity">
    <text evidence="2 9">Belongs to the mitochondrial carrier (TC 2.A.29) family.</text>
</comment>
<dbReference type="InterPro" id="IPR023395">
    <property type="entry name" value="MCP_dom_sf"/>
</dbReference>
<sequence>MDTIVPGALAAFTVDTLVYPLDTIKTRVQATDYAERFPGRKGLYTGLWNGLGPVILVTLPSAALFFTCYEGGKAAFTSPSLPLVGHLTSQPGNAQAVAHSLAGALAELASCALLAPAELVKQRRQVAVASTSNASPVKVVAQTLREQSRTLWKSYLALAGRNLPFTALQFPLYEHTRHRLATAVGLPERGSGPGARAKAKPTDGIASRSRAIDAETEAARAAALRKMRLGPNASAADAPSHEGVAHYYLKAGLVSGSSAALAGSIAALVTTPLDVAKTRIMLHSTTKAASTSDYNPSTQGVLKLLARIAREEGPKALFRGGALRCAWTALGAGIYLGSYETGREWWRESGRQQAAAVVHEVEETVETLTQS</sequence>
<dbReference type="Pfam" id="PF00153">
    <property type="entry name" value="Mito_carr"/>
    <property type="match status" value="3"/>
</dbReference>
<evidence type="ECO:0000256" key="10">
    <source>
        <dbReference type="SAM" id="MobiDB-lite"/>
    </source>
</evidence>
<accession>A0A316Z9Z1</accession>
<evidence type="ECO:0000256" key="6">
    <source>
        <dbReference type="ARBA" id="ARBA00022989"/>
    </source>
</evidence>
<comment type="subcellular location">
    <subcellularLocation>
        <location evidence="1">Membrane</location>
        <topology evidence="1">Multi-pass membrane protein</topology>
    </subcellularLocation>
</comment>
<dbReference type="PANTHER" id="PTHR45667">
    <property type="entry name" value="S-ADENOSYLMETHIONINE MITOCHONDRIAL CARRIER PROTEIN"/>
    <property type="match status" value="1"/>
</dbReference>
<feature type="repeat" description="Solcar" evidence="8">
    <location>
        <begin position="250"/>
        <end position="345"/>
    </location>
</feature>
<keyword evidence="3 9" id="KW-0813">Transport</keyword>
<dbReference type="PROSITE" id="PS50920">
    <property type="entry name" value="SOLCAR"/>
    <property type="match status" value="3"/>
</dbReference>
<feature type="region of interest" description="Disordered" evidence="10">
    <location>
        <begin position="185"/>
        <end position="211"/>
    </location>
</feature>
<keyword evidence="4 8" id="KW-0812">Transmembrane</keyword>
<name>A0A316Z9Z1_9BASI</name>
<gene>
    <name evidence="11" type="ORF">FA09DRAFT_46747</name>
</gene>
<keyword evidence="6" id="KW-1133">Transmembrane helix</keyword>
<feature type="repeat" description="Solcar" evidence="8">
    <location>
        <begin position="1"/>
        <end position="75"/>
    </location>
</feature>
<dbReference type="EMBL" id="KZ819294">
    <property type="protein sequence ID" value="PWN97772.1"/>
    <property type="molecule type" value="Genomic_DNA"/>
</dbReference>
<dbReference type="InterPro" id="IPR018108">
    <property type="entry name" value="MCP_transmembrane"/>
</dbReference>
<protein>
    <submittedName>
        <fullName evidence="11">Mitochondrial carrier</fullName>
    </submittedName>
</protein>
<evidence type="ECO:0000256" key="2">
    <source>
        <dbReference type="ARBA" id="ARBA00006375"/>
    </source>
</evidence>
<evidence type="ECO:0000256" key="8">
    <source>
        <dbReference type="PROSITE-ProRule" id="PRU00282"/>
    </source>
</evidence>